<gene>
    <name evidence="2" type="ORF">JFN93_15050</name>
</gene>
<sequence length="237" mass="26395">MNDLYQRIQIKGEEKDSAEIVEILAKMKAGKIPNDLRFLNYFKEIPVSYGADLLTVETDSAEFEVHQVQAVVMSTEKVTVMKSDAFRRDVLANVTYVNIEKSRIVLSRFSYAVVRADRRMSVRVALTDDVIKASFTSRNGEISGTLNDMSLTGVSISVPSVPNFSPSEVGIVTVSLPVGTLTLPATLLKVTDDPEASRVAFQIEPDRDTENLISRFIVQRQVEIIKELKEHPGLHLP</sequence>
<proteinExistence type="predicted"/>
<dbReference type="Pfam" id="PF07238">
    <property type="entry name" value="PilZ"/>
    <property type="match status" value="1"/>
</dbReference>
<accession>A0A8J7IQC0</accession>
<protein>
    <submittedName>
        <fullName evidence="2">PilZ domain-containing protein</fullName>
    </submittedName>
</protein>
<evidence type="ECO:0000313" key="3">
    <source>
        <dbReference type="Proteomes" id="UP000636888"/>
    </source>
</evidence>
<comment type="caution">
    <text evidence="2">The sequence shown here is derived from an EMBL/GenBank/DDBJ whole genome shotgun (WGS) entry which is preliminary data.</text>
</comment>
<dbReference type="RefSeq" id="WP_199384927.1">
    <property type="nucleotide sequence ID" value="NZ_JAEMHM010000012.1"/>
</dbReference>
<organism evidence="2 3">
    <name type="scientific">Geomesophilobacter sediminis</name>
    <dbReference type="NCBI Taxonomy" id="2798584"/>
    <lineage>
        <taxon>Bacteria</taxon>
        <taxon>Pseudomonadati</taxon>
        <taxon>Thermodesulfobacteriota</taxon>
        <taxon>Desulfuromonadia</taxon>
        <taxon>Geobacterales</taxon>
        <taxon>Geobacteraceae</taxon>
        <taxon>Geomesophilobacter</taxon>
    </lineage>
</organism>
<dbReference type="Gene3D" id="2.40.10.220">
    <property type="entry name" value="predicted glycosyltransferase like domains"/>
    <property type="match status" value="1"/>
</dbReference>
<feature type="domain" description="PilZ" evidence="1">
    <location>
        <begin position="117"/>
        <end position="218"/>
    </location>
</feature>
<evidence type="ECO:0000259" key="1">
    <source>
        <dbReference type="Pfam" id="PF07238"/>
    </source>
</evidence>
<dbReference type="EMBL" id="JAEMHM010000012">
    <property type="protein sequence ID" value="MBJ6726033.1"/>
    <property type="molecule type" value="Genomic_DNA"/>
</dbReference>
<dbReference type="GO" id="GO:0035438">
    <property type="term" value="F:cyclic-di-GMP binding"/>
    <property type="evidence" value="ECO:0007669"/>
    <property type="project" value="InterPro"/>
</dbReference>
<dbReference type="InterPro" id="IPR009875">
    <property type="entry name" value="PilZ_domain"/>
</dbReference>
<keyword evidence="3" id="KW-1185">Reference proteome</keyword>
<name>A0A8J7IQC0_9BACT</name>
<dbReference type="AlphaFoldDB" id="A0A8J7IQC0"/>
<dbReference type="Proteomes" id="UP000636888">
    <property type="component" value="Unassembled WGS sequence"/>
</dbReference>
<reference evidence="2" key="1">
    <citation type="submission" date="2020-12" db="EMBL/GenBank/DDBJ databases">
        <title>Geomonas sp. Red875, isolated from river sediment.</title>
        <authorList>
            <person name="Xu Z."/>
            <person name="Zhang Z."/>
            <person name="Masuda Y."/>
            <person name="Itoh H."/>
            <person name="Senoo K."/>
        </authorList>
    </citation>
    <scope>NUCLEOTIDE SEQUENCE</scope>
    <source>
        <strain evidence="2">Red875</strain>
    </source>
</reference>
<evidence type="ECO:0000313" key="2">
    <source>
        <dbReference type="EMBL" id="MBJ6726033.1"/>
    </source>
</evidence>